<protein>
    <submittedName>
        <fullName evidence="2">Uncharacterized protein</fullName>
    </submittedName>
</protein>
<feature type="compositionally biased region" description="Low complexity" evidence="1">
    <location>
        <begin position="1061"/>
        <end position="1108"/>
    </location>
</feature>
<proteinExistence type="predicted"/>
<dbReference type="InterPro" id="IPR014756">
    <property type="entry name" value="Ig_E-set"/>
</dbReference>
<feature type="region of interest" description="Disordered" evidence="1">
    <location>
        <begin position="600"/>
        <end position="705"/>
    </location>
</feature>
<feature type="region of interest" description="Disordered" evidence="1">
    <location>
        <begin position="1"/>
        <end position="171"/>
    </location>
</feature>
<evidence type="ECO:0000313" key="2">
    <source>
        <dbReference type="EMBL" id="RKP01616.1"/>
    </source>
</evidence>
<feature type="region of interest" description="Disordered" evidence="1">
    <location>
        <begin position="183"/>
        <end position="246"/>
    </location>
</feature>
<reference evidence="3" key="1">
    <citation type="journal article" date="2018" name="Nat. Microbiol.">
        <title>Leveraging single-cell genomics to expand the fungal tree of life.</title>
        <authorList>
            <person name="Ahrendt S.R."/>
            <person name="Quandt C.A."/>
            <person name="Ciobanu D."/>
            <person name="Clum A."/>
            <person name="Salamov A."/>
            <person name="Andreopoulos B."/>
            <person name="Cheng J.F."/>
            <person name="Woyke T."/>
            <person name="Pelin A."/>
            <person name="Henrissat B."/>
            <person name="Reynolds N.K."/>
            <person name="Benny G.L."/>
            <person name="Smith M.E."/>
            <person name="James T.Y."/>
            <person name="Grigoriev I.V."/>
        </authorList>
    </citation>
    <scope>NUCLEOTIDE SEQUENCE [LARGE SCALE GENOMIC DNA]</scope>
    <source>
        <strain evidence="3">ATCC 52028</strain>
    </source>
</reference>
<feature type="compositionally biased region" description="Low complexity" evidence="1">
    <location>
        <begin position="930"/>
        <end position="945"/>
    </location>
</feature>
<feature type="region of interest" description="Disordered" evidence="1">
    <location>
        <begin position="913"/>
        <end position="1125"/>
    </location>
</feature>
<feature type="compositionally biased region" description="Low complexity" evidence="1">
    <location>
        <begin position="683"/>
        <end position="692"/>
    </location>
</feature>
<evidence type="ECO:0000313" key="3">
    <source>
        <dbReference type="Proteomes" id="UP000274922"/>
    </source>
</evidence>
<accession>A0A4P9X8L0</accession>
<feature type="compositionally biased region" description="Low complexity" evidence="1">
    <location>
        <begin position="42"/>
        <end position="51"/>
    </location>
</feature>
<feature type="compositionally biased region" description="Low complexity" evidence="1">
    <location>
        <begin position="122"/>
        <end position="147"/>
    </location>
</feature>
<feature type="compositionally biased region" description="Low complexity" evidence="1">
    <location>
        <begin position="228"/>
        <end position="246"/>
    </location>
</feature>
<gene>
    <name evidence="2" type="ORF">CXG81DRAFT_25712</name>
</gene>
<organism evidence="2 3">
    <name type="scientific">Caulochytrium protostelioides</name>
    <dbReference type="NCBI Taxonomy" id="1555241"/>
    <lineage>
        <taxon>Eukaryota</taxon>
        <taxon>Fungi</taxon>
        <taxon>Fungi incertae sedis</taxon>
        <taxon>Chytridiomycota</taxon>
        <taxon>Chytridiomycota incertae sedis</taxon>
        <taxon>Chytridiomycetes</taxon>
        <taxon>Caulochytriales</taxon>
        <taxon>Caulochytriaceae</taxon>
        <taxon>Caulochytrium</taxon>
    </lineage>
</organism>
<feature type="compositionally biased region" description="Low complexity" evidence="1">
    <location>
        <begin position="23"/>
        <end position="35"/>
    </location>
</feature>
<dbReference type="EMBL" id="ML014166">
    <property type="protein sequence ID" value="RKP01616.1"/>
    <property type="molecule type" value="Genomic_DNA"/>
</dbReference>
<feature type="region of interest" description="Disordered" evidence="1">
    <location>
        <begin position="338"/>
        <end position="395"/>
    </location>
</feature>
<dbReference type="Proteomes" id="UP000274922">
    <property type="component" value="Unassembled WGS sequence"/>
</dbReference>
<dbReference type="OrthoDB" id="2333384at2759"/>
<evidence type="ECO:0000256" key="1">
    <source>
        <dbReference type="SAM" id="MobiDB-lite"/>
    </source>
</evidence>
<feature type="compositionally biased region" description="Low complexity" evidence="1">
    <location>
        <begin position="62"/>
        <end position="79"/>
    </location>
</feature>
<feature type="compositionally biased region" description="Low complexity" evidence="1">
    <location>
        <begin position="371"/>
        <end position="395"/>
    </location>
</feature>
<dbReference type="Gene3D" id="2.60.40.640">
    <property type="match status" value="1"/>
</dbReference>
<feature type="compositionally biased region" description="Low complexity" evidence="1">
    <location>
        <begin position="987"/>
        <end position="1003"/>
    </location>
</feature>
<name>A0A4P9X8L0_9FUNG</name>
<keyword evidence="3" id="KW-1185">Reference proteome</keyword>
<feature type="compositionally biased region" description="Acidic residues" evidence="1">
    <location>
        <begin position="1008"/>
        <end position="1019"/>
    </location>
</feature>
<sequence length="1291" mass="128581">MMLPLESVGSKYQRPSTRPPFAPASQATTTAATAGPAPPASAPTSAAAHPSPRSRPPPSAPLPSALLPSAAAASTPAGPYRVRTPSPAGARRPSDGGAAARPLHTARASRASSTMTDLSRYAASQASQASQAAHGGPRAPAAAAAGGPPAGAPPHVLPSRLERSSSWTARAPRTATVGVDVASHHVRQPPPPPRPPASSTSLAGAAGPAHGVPPRPRGGSTSAVGLTGAPSAHGGHGAATHGAAHGARSAIAQGPITAMAVTAELDPSLDASAVANGEARIVATLHVTMSEAGVVPPLRIRLECVAETHTAATATYPGTAAATAAAASAVAAATAATATTGPAAPPPPPSSASMAPTSGLAASRRHGSGVSLATSHSGGSLASLSGTHAGPPSPSALPMAAPSLYAASPAALGGAPPAGAMAASAASASASASSAALAPVFSDAKKSSGSRYVLLTMQTAVPKDSVSFYAPILYLAAGEHTFTGAFQLPAGRHLPPSFWHPQGTITWQVHFSCGLVRATPAIIRHFGGAGWANLPLPPLERLQRWNPTCGHVCAVQAPESGAQPMSRGASTASMASTLAGTVGGDLAATFTPAQREALMRQRHTASLGRAPPPQTAHAAPLPNPTLLSLRTSGASPASPSAAARGSLSSPSLSTYFAPHGHGHATGHGGARSPGPSPLPSPAASPASAASPGHARRPPLRASAPRIYHPDVDGPLELGGIARVGALWWQDGHLEVLASLPRQRYRPGERVFVDVDITNHASAGFVLKDVALISDVVARVPALAGTEWRWAHRERRPILPGATAAHHAPAGVRRIQRTFALAIPERTGPHANAMPPATFETPRLRARYWISVVVRSDRRGSETMRIRLPILIAGRSEAVENANCLPVYTPTPSYAFAIDGSTCVPVPASAAGAGIDMDSDHEADVADGADGDPAAASPLPLTVTVQPPTPSSARNSPVLGSAAAAAAVAGNRHGAVTTGPTPTPTPTPTAAATTAAATARATRASFFVPDDEDSDTDSGPDDPLHDGDDDDDAHHGVIPPPPPVAPALAPAAEPTRATSNESPASAAPRPATRAGAAAPAAALAPGHPHSSSSLSIASSLGSAGSSTHAPRTPHDEKALFHFDGTSGGASPWAAGGPLSPPVAPPLSRHGSWTGAYPPVCTFPYGTRESDPIAAVSGVVAHGAHGAVHAAALAPATVRSFVSLRGAGDSSLSLASLTSNETMNHDIGIVPARVASGASHGCGAGAPASRHGHAQGRPVVMIRRAEGLGIAPAPAQLNPALIPDASDAPPPYA</sequence>
<dbReference type="SUPFAM" id="SSF81296">
    <property type="entry name" value="E set domains"/>
    <property type="match status" value="1"/>
</dbReference>
<feature type="compositionally biased region" description="Low complexity" evidence="1">
    <location>
        <begin position="630"/>
        <end position="654"/>
    </location>
</feature>
<dbReference type="InterPro" id="IPR014752">
    <property type="entry name" value="Arrestin-like_C"/>
</dbReference>